<dbReference type="InterPro" id="IPR036182">
    <property type="entry name" value="PCuAC_sf"/>
</dbReference>
<dbReference type="Pfam" id="PF04314">
    <property type="entry name" value="PCuAC"/>
    <property type="match status" value="1"/>
</dbReference>
<evidence type="ECO:0000256" key="1">
    <source>
        <dbReference type="SAM" id="Phobius"/>
    </source>
</evidence>
<dbReference type="SUPFAM" id="SSF110087">
    <property type="entry name" value="DR1885-like metal-binding protein"/>
    <property type="match status" value="1"/>
</dbReference>
<dbReference type="AlphaFoldDB" id="Q12J72"/>
<feature type="transmembrane region" description="Helical" evidence="1">
    <location>
        <begin position="12"/>
        <end position="33"/>
    </location>
</feature>
<dbReference type="RefSeq" id="WP_011497649.1">
    <property type="nucleotide sequence ID" value="NC_007954.1"/>
</dbReference>
<sequence length="163" mass="17988">MEFKTLKVIFKHLFNFLVLSSISFTAVAQVVLIEGHIRAMPASVPNTAAYFVLENPTDTLQRLVAVKTSAAKDAQLHTILEENGMVKMRQVSGFDIQPKSNLTLAATGDHLMLLSLVKPLAIGDKVTLELIFDQGEPQQIELQVQGAEKAEAQELSNSHHHHH</sequence>
<dbReference type="Gene3D" id="2.60.40.1890">
    <property type="entry name" value="PCu(A)C copper chaperone"/>
    <property type="match status" value="1"/>
</dbReference>
<dbReference type="PANTHER" id="PTHR36302">
    <property type="entry name" value="BLR7088 PROTEIN"/>
    <property type="match status" value="1"/>
</dbReference>
<proteinExistence type="predicted"/>
<evidence type="ECO:0000313" key="3">
    <source>
        <dbReference type="Proteomes" id="UP000001982"/>
    </source>
</evidence>
<dbReference type="eggNOG" id="COG2847">
    <property type="taxonomic scope" value="Bacteria"/>
</dbReference>
<organism evidence="2 3">
    <name type="scientific">Shewanella denitrificans (strain OS217 / ATCC BAA-1090 / DSM 15013)</name>
    <dbReference type="NCBI Taxonomy" id="318161"/>
    <lineage>
        <taxon>Bacteria</taxon>
        <taxon>Pseudomonadati</taxon>
        <taxon>Pseudomonadota</taxon>
        <taxon>Gammaproteobacteria</taxon>
        <taxon>Alteromonadales</taxon>
        <taxon>Shewanellaceae</taxon>
        <taxon>Shewanella</taxon>
    </lineage>
</organism>
<dbReference type="InterPro" id="IPR058248">
    <property type="entry name" value="Lxx211020-like"/>
</dbReference>
<protein>
    <recommendedName>
        <fullName evidence="4">Copper chaperone PCu(A)C</fullName>
    </recommendedName>
</protein>
<keyword evidence="3" id="KW-1185">Reference proteome</keyword>
<dbReference type="OrthoDB" id="9796962at2"/>
<dbReference type="HOGENOM" id="CLU_100939_1_2_6"/>
<evidence type="ECO:0008006" key="4">
    <source>
        <dbReference type="Google" id="ProtNLM"/>
    </source>
</evidence>
<evidence type="ECO:0000313" key="2">
    <source>
        <dbReference type="EMBL" id="ABE56504.1"/>
    </source>
</evidence>
<accession>Q12J72</accession>
<keyword evidence="1" id="KW-0472">Membrane</keyword>
<dbReference type="STRING" id="318161.Sden_3228"/>
<dbReference type="InterPro" id="IPR007410">
    <property type="entry name" value="LpqE-like"/>
</dbReference>
<dbReference type="KEGG" id="sdn:Sden_3228"/>
<dbReference type="PANTHER" id="PTHR36302:SF1">
    <property type="entry name" value="COPPER CHAPERONE PCU(A)C"/>
    <property type="match status" value="1"/>
</dbReference>
<gene>
    <name evidence="2" type="ordered locus">Sden_3228</name>
</gene>
<keyword evidence="1" id="KW-0812">Transmembrane</keyword>
<keyword evidence="1" id="KW-1133">Transmembrane helix</keyword>
<dbReference type="EMBL" id="CP000302">
    <property type="protein sequence ID" value="ABE56504.1"/>
    <property type="molecule type" value="Genomic_DNA"/>
</dbReference>
<reference evidence="2 3" key="1">
    <citation type="submission" date="2006-03" db="EMBL/GenBank/DDBJ databases">
        <title>Complete sequence of Shewanella denitrificans OS217.</title>
        <authorList>
            <consortium name="US DOE Joint Genome Institute"/>
            <person name="Copeland A."/>
            <person name="Lucas S."/>
            <person name="Lapidus A."/>
            <person name="Barry K."/>
            <person name="Detter J.C."/>
            <person name="Glavina del Rio T."/>
            <person name="Hammon N."/>
            <person name="Israni S."/>
            <person name="Dalin E."/>
            <person name="Tice H."/>
            <person name="Pitluck S."/>
            <person name="Brettin T."/>
            <person name="Bruce D."/>
            <person name="Han C."/>
            <person name="Tapia R."/>
            <person name="Gilna P."/>
            <person name="Kiss H."/>
            <person name="Schmutz J."/>
            <person name="Larimer F."/>
            <person name="Land M."/>
            <person name="Hauser L."/>
            <person name="Kyrpides N."/>
            <person name="Lykidis A."/>
            <person name="Richardson P."/>
        </authorList>
    </citation>
    <scope>NUCLEOTIDE SEQUENCE [LARGE SCALE GENOMIC DNA]</scope>
    <source>
        <strain evidence="3">OS217 / ATCC BAA-1090 / DSM 15013</strain>
    </source>
</reference>
<dbReference type="Proteomes" id="UP000001982">
    <property type="component" value="Chromosome"/>
</dbReference>
<name>Q12J72_SHEDO</name>